<dbReference type="Pfam" id="PF13899">
    <property type="entry name" value="Thioredoxin_7"/>
    <property type="match status" value="1"/>
</dbReference>
<evidence type="ECO:0000259" key="8">
    <source>
        <dbReference type="Pfam" id="PF02683"/>
    </source>
</evidence>
<feature type="chain" id="PRO_5045101797" evidence="7">
    <location>
        <begin position="18"/>
        <end position="559"/>
    </location>
</feature>
<feature type="signal peptide" evidence="7">
    <location>
        <begin position="1"/>
        <end position="17"/>
    </location>
</feature>
<feature type="transmembrane region" description="Helical" evidence="6">
    <location>
        <begin position="291"/>
        <end position="315"/>
    </location>
</feature>
<dbReference type="EMBL" id="JBHRYN010000013">
    <property type="protein sequence ID" value="MFC3702489.1"/>
    <property type="molecule type" value="Genomic_DNA"/>
</dbReference>
<evidence type="ECO:0000256" key="3">
    <source>
        <dbReference type="ARBA" id="ARBA00022748"/>
    </source>
</evidence>
<feature type="domain" description="Cytochrome C biogenesis protein transmembrane" evidence="8">
    <location>
        <begin position="168"/>
        <end position="378"/>
    </location>
</feature>
<proteinExistence type="predicted"/>
<evidence type="ECO:0000256" key="6">
    <source>
        <dbReference type="SAM" id="Phobius"/>
    </source>
</evidence>
<keyword evidence="3" id="KW-0201">Cytochrome c-type biogenesis</keyword>
<evidence type="ECO:0000256" key="5">
    <source>
        <dbReference type="ARBA" id="ARBA00023136"/>
    </source>
</evidence>
<feature type="transmembrane region" description="Helical" evidence="6">
    <location>
        <begin position="210"/>
        <end position="235"/>
    </location>
</feature>
<dbReference type="Proteomes" id="UP001595710">
    <property type="component" value="Unassembled WGS sequence"/>
</dbReference>
<name>A0ABV7WVY6_9GAMM</name>
<evidence type="ECO:0000256" key="2">
    <source>
        <dbReference type="ARBA" id="ARBA00022692"/>
    </source>
</evidence>
<feature type="transmembrane region" description="Helical" evidence="6">
    <location>
        <begin position="165"/>
        <end position="189"/>
    </location>
</feature>
<evidence type="ECO:0000313" key="10">
    <source>
        <dbReference type="EMBL" id="MFC3702489.1"/>
    </source>
</evidence>
<dbReference type="InterPro" id="IPR003834">
    <property type="entry name" value="Cyt_c_assmbl_TM_dom"/>
</dbReference>
<dbReference type="CDD" id="cd02953">
    <property type="entry name" value="DsbDgamma"/>
    <property type="match status" value="1"/>
</dbReference>
<evidence type="ECO:0000256" key="7">
    <source>
        <dbReference type="SAM" id="SignalP"/>
    </source>
</evidence>
<dbReference type="InterPro" id="IPR036929">
    <property type="entry name" value="DsbDN_sf"/>
</dbReference>
<dbReference type="SUPFAM" id="SSF52833">
    <property type="entry name" value="Thioredoxin-like"/>
    <property type="match status" value="1"/>
</dbReference>
<feature type="transmembrane region" description="Helical" evidence="6">
    <location>
        <begin position="321"/>
        <end position="345"/>
    </location>
</feature>
<dbReference type="RefSeq" id="WP_290282056.1">
    <property type="nucleotide sequence ID" value="NZ_JAUFQI010000001.1"/>
</dbReference>
<dbReference type="Gene3D" id="2.60.40.1250">
    <property type="entry name" value="Thiol:disulfide interchange protein DsbD, N-terminal domain"/>
    <property type="match status" value="1"/>
</dbReference>
<dbReference type="PANTHER" id="PTHR32234:SF3">
    <property type="entry name" value="SUPPRESSION OF COPPER SENSITIVITY PROTEIN"/>
    <property type="match status" value="1"/>
</dbReference>
<keyword evidence="5 6" id="KW-0472">Membrane</keyword>
<dbReference type="Gene3D" id="3.40.30.10">
    <property type="entry name" value="Glutaredoxin"/>
    <property type="match status" value="1"/>
</dbReference>
<organism evidence="10 11">
    <name type="scientific">Reinekea marina</name>
    <dbReference type="NCBI Taxonomy" id="1310421"/>
    <lineage>
        <taxon>Bacteria</taxon>
        <taxon>Pseudomonadati</taxon>
        <taxon>Pseudomonadota</taxon>
        <taxon>Gammaproteobacteria</taxon>
        <taxon>Oceanospirillales</taxon>
        <taxon>Saccharospirillaceae</taxon>
        <taxon>Reinekea</taxon>
    </lineage>
</organism>
<keyword evidence="11" id="KW-1185">Reference proteome</keyword>
<reference evidence="11" key="1">
    <citation type="journal article" date="2019" name="Int. J. Syst. Evol. Microbiol.">
        <title>The Global Catalogue of Microorganisms (GCM) 10K type strain sequencing project: providing services to taxonomists for standard genome sequencing and annotation.</title>
        <authorList>
            <consortium name="The Broad Institute Genomics Platform"/>
            <consortium name="The Broad Institute Genome Sequencing Center for Infectious Disease"/>
            <person name="Wu L."/>
            <person name="Ma J."/>
        </authorList>
    </citation>
    <scope>NUCLEOTIDE SEQUENCE [LARGE SCALE GENOMIC DNA]</scope>
    <source>
        <strain evidence="11">CECT 8288</strain>
    </source>
</reference>
<keyword evidence="7" id="KW-0732">Signal</keyword>
<dbReference type="SUPFAM" id="SSF74863">
    <property type="entry name" value="Thiol:disulfide interchange protein DsbD, N-terminal domain (DsbD-alpha)"/>
    <property type="match status" value="1"/>
</dbReference>
<dbReference type="Pfam" id="PF11412">
    <property type="entry name" value="DsbD_N"/>
    <property type="match status" value="1"/>
</dbReference>
<evidence type="ECO:0000313" key="11">
    <source>
        <dbReference type="Proteomes" id="UP001595710"/>
    </source>
</evidence>
<feature type="transmembrane region" description="Helical" evidence="6">
    <location>
        <begin position="247"/>
        <end position="270"/>
    </location>
</feature>
<keyword evidence="4 6" id="KW-1133">Transmembrane helix</keyword>
<keyword evidence="2 6" id="KW-0812">Transmembrane</keyword>
<evidence type="ECO:0000259" key="9">
    <source>
        <dbReference type="Pfam" id="PF11412"/>
    </source>
</evidence>
<evidence type="ECO:0000256" key="1">
    <source>
        <dbReference type="ARBA" id="ARBA00004141"/>
    </source>
</evidence>
<feature type="transmembrane region" description="Helical" evidence="6">
    <location>
        <begin position="420"/>
        <end position="438"/>
    </location>
</feature>
<comment type="caution">
    <text evidence="10">The sequence shown here is derived from an EMBL/GenBank/DDBJ whole genome shotgun (WGS) entry which is preliminary data.</text>
</comment>
<comment type="subcellular location">
    <subcellularLocation>
        <location evidence="1">Membrane</location>
        <topology evidence="1">Multi-pass membrane protein</topology>
    </subcellularLocation>
</comment>
<evidence type="ECO:0000256" key="4">
    <source>
        <dbReference type="ARBA" id="ARBA00022989"/>
    </source>
</evidence>
<dbReference type="InterPro" id="IPR028250">
    <property type="entry name" value="DsbDN"/>
</dbReference>
<gene>
    <name evidence="10" type="ORF">ACFOND_12635</name>
</gene>
<accession>A0ABV7WVY6</accession>
<feature type="transmembrane region" description="Helical" evidence="6">
    <location>
        <begin position="365"/>
        <end position="382"/>
    </location>
</feature>
<dbReference type="Pfam" id="PF02683">
    <property type="entry name" value="DsbD_TM"/>
    <property type="match status" value="1"/>
</dbReference>
<dbReference type="InterPro" id="IPR035671">
    <property type="entry name" value="DsbD_gamma"/>
</dbReference>
<sequence length="559" mass="61091">MKSLLVLVLLLFNPLFASEFLDVDDAFKISTERTDNSLMFSFEIAPDYYLYRDRYSIKGIEGAKLGAAEFSDNVKIKFDPNFGEDMAVFYNIMTATHAIIAENGSIQVTFQGCADAGLCYPPQKRYFSLTGEPIAAPSSNIGTSLDLGDSLIADLPQASDSNLTIVTAVIFAMIGGLILNLMPCVFPVLSIKAMQMAQLGQHQQQARAHGLAYTVGVIVSFVAVAGVLLLIRYFGDWAGWGFQLQSPYFVSFLIALFFLMSLTMTGYVEFGQNLMGVGQGLTQKSGLSGSFFTGVLATVVATPCTAPFMGSAIGFALLQPAYVSLLIFAAMGFGMAAPILLITLLPNLGALMPKPGAWMNVFRQLMAFPLFATVLWLTWVLVEIKGTDALLTVGLGLIALSIAIWPVLTVNEIQSVRLAWFKRIVRWSFVVLALFALFDYREKEDLWVDYSESLVEESLSQGKSVFIDVTAAWCITCKANERVALSGDRFNQLVKEEGVVLVKADWTNPSPAVDKLIEGFNRDGVPLYAYYHKGASEALVLPQILSFGLVAETFRGETL</sequence>
<feature type="transmembrane region" description="Helical" evidence="6">
    <location>
        <begin position="388"/>
        <end position="408"/>
    </location>
</feature>
<dbReference type="PANTHER" id="PTHR32234">
    <property type="entry name" value="THIOL:DISULFIDE INTERCHANGE PROTEIN DSBD"/>
    <property type="match status" value="1"/>
</dbReference>
<protein>
    <submittedName>
        <fullName evidence="10">Protein-disulfide reductase DsbD family protein</fullName>
    </submittedName>
</protein>
<dbReference type="InterPro" id="IPR036249">
    <property type="entry name" value="Thioredoxin-like_sf"/>
</dbReference>
<feature type="domain" description="Thiol:disulfide interchange protein DsbD N-terminal" evidence="9">
    <location>
        <begin position="18"/>
        <end position="129"/>
    </location>
</feature>